<comment type="function">
    <text evidence="9">Essential subunit of the Sec protein translocation channel SecYEG. Clamps together the 2 halves of SecY. May contact the channel plug during translocation.</text>
</comment>
<evidence type="ECO:0000256" key="2">
    <source>
        <dbReference type="ARBA" id="ARBA00022448"/>
    </source>
</evidence>
<keyword evidence="3 9" id="KW-1003">Cell membrane</keyword>
<keyword evidence="8 9" id="KW-0472">Membrane</keyword>
<dbReference type="PANTHER" id="PTHR33910:SF1">
    <property type="entry name" value="PROTEIN TRANSLOCASE SUBUNIT SECE"/>
    <property type="match status" value="1"/>
</dbReference>
<keyword evidence="11" id="KW-1185">Reference proteome</keyword>
<evidence type="ECO:0000256" key="5">
    <source>
        <dbReference type="ARBA" id="ARBA00022927"/>
    </source>
</evidence>
<keyword evidence="4 9" id="KW-0812">Transmembrane</keyword>
<dbReference type="GO" id="GO:0009306">
    <property type="term" value="P:protein secretion"/>
    <property type="evidence" value="ECO:0007669"/>
    <property type="project" value="UniProtKB-UniRule"/>
</dbReference>
<evidence type="ECO:0000256" key="8">
    <source>
        <dbReference type="ARBA" id="ARBA00023136"/>
    </source>
</evidence>
<evidence type="ECO:0000256" key="3">
    <source>
        <dbReference type="ARBA" id="ARBA00022475"/>
    </source>
</evidence>
<dbReference type="GO" id="GO:0006605">
    <property type="term" value="P:protein targeting"/>
    <property type="evidence" value="ECO:0007669"/>
    <property type="project" value="UniProtKB-UniRule"/>
</dbReference>
<feature type="transmembrane region" description="Helical" evidence="9">
    <location>
        <begin position="83"/>
        <end position="107"/>
    </location>
</feature>
<keyword evidence="5 9" id="KW-0653">Protein transport</keyword>
<dbReference type="NCBIfam" id="TIGR00964">
    <property type="entry name" value="secE_bact"/>
    <property type="match status" value="1"/>
</dbReference>
<proteinExistence type="inferred from homology"/>
<comment type="similarity">
    <text evidence="9">Belongs to the SecE/SEC61-gamma family.</text>
</comment>
<comment type="subcellular location">
    <subcellularLocation>
        <location evidence="1">Membrane</location>
    </subcellularLocation>
</comment>
<dbReference type="KEGG" id="ntt:TAO_0646"/>
<evidence type="ECO:0000313" key="10">
    <source>
        <dbReference type="EMBL" id="BAW80016.1"/>
    </source>
</evidence>
<keyword evidence="7 9" id="KW-0811">Translocation</keyword>
<evidence type="ECO:0000256" key="6">
    <source>
        <dbReference type="ARBA" id="ARBA00022989"/>
    </source>
</evidence>
<feature type="transmembrane region" description="Helical" evidence="9">
    <location>
        <begin position="7"/>
        <end position="25"/>
    </location>
</feature>
<evidence type="ECO:0000313" key="11">
    <source>
        <dbReference type="Proteomes" id="UP000243679"/>
    </source>
</evidence>
<dbReference type="OrthoDB" id="9806365at2"/>
<keyword evidence="6 9" id="KW-1133">Transmembrane helix</keyword>
<comment type="caution">
    <text evidence="9">Lacks conserved residue(s) required for the propagation of feature annotation.</text>
</comment>
<dbReference type="Proteomes" id="UP000243679">
    <property type="component" value="Chromosome"/>
</dbReference>
<evidence type="ECO:0000256" key="1">
    <source>
        <dbReference type="ARBA" id="ARBA00004370"/>
    </source>
</evidence>
<dbReference type="Gene3D" id="1.20.5.1030">
    <property type="entry name" value="Preprotein translocase secy subunit"/>
    <property type="match status" value="1"/>
</dbReference>
<sequence length="115" mass="12699">MADIIKFTVALLLLGTATGLFYYFGDHSTPLRVFGLLIALGISLAILAKTVRGQAILNFTSETQAEFRKIAWPAQQETTRTTLIVLLMVVAVASILWLFDMLLMWVVRLLTGQGV</sequence>
<keyword evidence="2 9" id="KW-0813">Transport</keyword>
<organism evidence="10 11">
    <name type="scientific">Candidatus Nitrosoglobus terrae</name>
    <dbReference type="NCBI Taxonomy" id="1630141"/>
    <lineage>
        <taxon>Bacteria</taxon>
        <taxon>Pseudomonadati</taxon>
        <taxon>Pseudomonadota</taxon>
        <taxon>Gammaproteobacteria</taxon>
        <taxon>Chromatiales</taxon>
        <taxon>Chromatiaceae</taxon>
        <taxon>Candidatus Nitrosoglobus</taxon>
    </lineage>
</organism>
<evidence type="ECO:0000256" key="4">
    <source>
        <dbReference type="ARBA" id="ARBA00022692"/>
    </source>
</evidence>
<feature type="transmembrane region" description="Helical" evidence="9">
    <location>
        <begin position="31"/>
        <end position="48"/>
    </location>
</feature>
<dbReference type="InterPro" id="IPR005807">
    <property type="entry name" value="SecE_bac"/>
</dbReference>
<dbReference type="GO" id="GO:0065002">
    <property type="term" value="P:intracellular protein transmembrane transport"/>
    <property type="evidence" value="ECO:0007669"/>
    <property type="project" value="UniProtKB-UniRule"/>
</dbReference>
<dbReference type="PANTHER" id="PTHR33910">
    <property type="entry name" value="PROTEIN TRANSLOCASE SUBUNIT SECE"/>
    <property type="match status" value="1"/>
</dbReference>
<accession>A0A1Q2SLJ5</accession>
<evidence type="ECO:0000256" key="9">
    <source>
        <dbReference type="HAMAP-Rule" id="MF_00422"/>
    </source>
</evidence>
<dbReference type="Pfam" id="PF00584">
    <property type="entry name" value="SecE"/>
    <property type="match status" value="1"/>
</dbReference>
<dbReference type="InterPro" id="IPR038379">
    <property type="entry name" value="SecE_sf"/>
</dbReference>
<dbReference type="PROSITE" id="PS01067">
    <property type="entry name" value="SECE_SEC61G"/>
    <property type="match status" value="1"/>
</dbReference>
<gene>
    <name evidence="9" type="primary">secE</name>
    <name evidence="10" type="ORF">TAO_0646</name>
</gene>
<reference evidence="10 11" key="1">
    <citation type="journal article" date="2017" name="ISME J.">
        <title>An acid-tolerant ammonia-oxidizing ?-proteobacterium from soil.</title>
        <authorList>
            <person name="Hayatsu M."/>
            <person name="Tago K."/>
            <person name="Uchiyama I."/>
            <person name="Toyoda A."/>
            <person name="Wang Y."/>
            <person name="Shimomura Y."/>
            <person name="Okubo T."/>
            <person name="Kurisu F."/>
            <person name="Hirono Y."/>
            <person name="Nonaka K."/>
            <person name="Akiyama H."/>
            <person name="Itoh T."/>
            <person name="Takami H."/>
        </authorList>
    </citation>
    <scope>NUCLEOTIDE SEQUENCE [LARGE SCALE GENOMIC DNA]</scope>
    <source>
        <strain evidence="10 11">TAO100</strain>
    </source>
</reference>
<dbReference type="PRINTS" id="PR01650">
    <property type="entry name" value="SECETRNLCASE"/>
</dbReference>
<comment type="subunit">
    <text evidence="9">Component of the Sec protein translocase complex. Heterotrimer consisting of SecY, SecE and SecG subunits. The heterotrimers can form oligomers, although 1 heterotrimer is thought to be able to translocate proteins. Interacts with the ribosome. Interacts with SecDF, and other proteins may be involved. Interacts with SecA.</text>
</comment>
<dbReference type="GO" id="GO:0043952">
    <property type="term" value="P:protein transport by the Sec complex"/>
    <property type="evidence" value="ECO:0007669"/>
    <property type="project" value="UniProtKB-UniRule"/>
</dbReference>
<name>A0A1Q2SLJ5_9GAMM</name>
<dbReference type="RefSeq" id="WP_096526605.1">
    <property type="nucleotide sequence ID" value="NZ_AP014836.1"/>
</dbReference>
<dbReference type="InterPro" id="IPR001901">
    <property type="entry name" value="Translocase_SecE/Sec61-g"/>
</dbReference>
<dbReference type="GO" id="GO:0005886">
    <property type="term" value="C:plasma membrane"/>
    <property type="evidence" value="ECO:0007669"/>
    <property type="project" value="UniProtKB-UniRule"/>
</dbReference>
<evidence type="ECO:0000256" key="7">
    <source>
        <dbReference type="ARBA" id="ARBA00023010"/>
    </source>
</evidence>
<dbReference type="AlphaFoldDB" id="A0A1Q2SLJ5"/>
<protein>
    <recommendedName>
        <fullName evidence="9">Protein translocase subunit SecE</fullName>
    </recommendedName>
</protein>
<dbReference type="HAMAP" id="MF_00422">
    <property type="entry name" value="SecE"/>
    <property type="match status" value="1"/>
</dbReference>
<dbReference type="GO" id="GO:0008320">
    <property type="term" value="F:protein transmembrane transporter activity"/>
    <property type="evidence" value="ECO:0007669"/>
    <property type="project" value="UniProtKB-UniRule"/>
</dbReference>
<dbReference type="EMBL" id="AP014836">
    <property type="protein sequence ID" value="BAW80016.1"/>
    <property type="molecule type" value="Genomic_DNA"/>
</dbReference>